<dbReference type="Proteomes" id="UP000265515">
    <property type="component" value="Unassembled WGS sequence"/>
</dbReference>
<organism evidence="2 3">
    <name type="scientific">Chara braunii</name>
    <name type="common">Braun's stonewort</name>
    <dbReference type="NCBI Taxonomy" id="69332"/>
    <lineage>
        <taxon>Eukaryota</taxon>
        <taxon>Viridiplantae</taxon>
        <taxon>Streptophyta</taxon>
        <taxon>Charophyceae</taxon>
        <taxon>Charales</taxon>
        <taxon>Characeae</taxon>
        <taxon>Chara</taxon>
    </lineage>
</organism>
<comment type="caution">
    <text evidence="2">The sequence shown here is derived from an EMBL/GenBank/DDBJ whole genome shotgun (WGS) entry which is preliminary data.</text>
</comment>
<feature type="compositionally biased region" description="Acidic residues" evidence="1">
    <location>
        <begin position="301"/>
        <end position="311"/>
    </location>
</feature>
<dbReference type="EMBL" id="BFEA01000266">
    <property type="protein sequence ID" value="GBG77389.1"/>
    <property type="molecule type" value="Genomic_DNA"/>
</dbReference>
<reference evidence="2 3" key="1">
    <citation type="journal article" date="2018" name="Cell">
        <title>The Chara Genome: Secondary Complexity and Implications for Plant Terrestrialization.</title>
        <authorList>
            <person name="Nishiyama T."/>
            <person name="Sakayama H."/>
            <person name="Vries J.D."/>
            <person name="Buschmann H."/>
            <person name="Saint-Marcoux D."/>
            <person name="Ullrich K.K."/>
            <person name="Haas F.B."/>
            <person name="Vanderstraeten L."/>
            <person name="Becker D."/>
            <person name="Lang D."/>
            <person name="Vosolsobe S."/>
            <person name="Rombauts S."/>
            <person name="Wilhelmsson P.K.I."/>
            <person name="Janitza P."/>
            <person name="Kern R."/>
            <person name="Heyl A."/>
            <person name="Rumpler F."/>
            <person name="Villalobos L.I.A.C."/>
            <person name="Clay J.M."/>
            <person name="Skokan R."/>
            <person name="Toyoda A."/>
            <person name="Suzuki Y."/>
            <person name="Kagoshima H."/>
            <person name="Schijlen E."/>
            <person name="Tajeshwar N."/>
            <person name="Catarino B."/>
            <person name="Hetherington A.J."/>
            <person name="Saltykova A."/>
            <person name="Bonnot C."/>
            <person name="Breuninger H."/>
            <person name="Symeonidi A."/>
            <person name="Radhakrishnan G.V."/>
            <person name="Van Nieuwerburgh F."/>
            <person name="Deforce D."/>
            <person name="Chang C."/>
            <person name="Karol K.G."/>
            <person name="Hedrich R."/>
            <person name="Ulvskov P."/>
            <person name="Glockner G."/>
            <person name="Delwiche C.F."/>
            <person name="Petrasek J."/>
            <person name="Van de Peer Y."/>
            <person name="Friml J."/>
            <person name="Beilby M."/>
            <person name="Dolan L."/>
            <person name="Kohara Y."/>
            <person name="Sugano S."/>
            <person name="Fujiyama A."/>
            <person name="Delaux P.-M."/>
            <person name="Quint M."/>
            <person name="TheiBen G."/>
            <person name="Hagemann M."/>
            <person name="Harholt J."/>
            <person name="Dunand C."/>
            <person name="Zachgo S."/>
            <person name="Langdale J."/>
            <person name="Maumus F."/>
            <person name="Straeten D.V.D."/>
            <person name="Gould S.B."/>
            <person name="Rensing S.A."/>
        </authorList>
    </citation>
    <scope>NUCLEOTIDE SEQUENCE [LARGE SCALE GENOMIC DNA]</scope>
    <source>
        <strain evidence="2 3">S276</strain>
    </source>
</reference>
<accession>A0A388L4Y8</accession>
<proteinExistence type="predicted"/>
<name>A0A388L4Y8_CHABU</name>
<gene>
    <name evidence="2" type="ORF">CBR_g23720</name>
</gene>
<feature type="compositionally biased region" description="Low complexity" evidence="1">
    <location>
        <begin position="312"/>
        <end position="324"/>
    </location>
</feature>
<keyword evidence="3" id="KW-1185">Reference proteome</keyword>
<evidence type="ECO:0000313" key="3">
    <source>
        <dbReference type="Proteomes" id="UP000265515"/>
    </source>
</evidence>
<sequence length="561" mass="61937">MSMSIAQVHAALAEVMKYAKEDVHYDNDCEFSLLEDRVPRCFIVSVDMRSTMMANDEGCVKAQTLLQRFRESPHVHVDNNVEDRACSLKGVVQWMCSEGMCEEGDVDITMLQKEGRYTPANFKKLLGTFAKNSKMVVDGSKGELKTGAAKILVLSRMKDIIQTPPEDVQDVPIIVADGVEYVVVDQLVDFMKKSPDDKNVIHEALHEVTELTLQGQELIEYMSARKEDNMICGTSLWEGILYAALEQLGHAAVVPPVQTTTTKRIEEEDMFNVFTMGEQQRDHGFQEPELPSCIAEYTGNAEEEDEEEDDGASSSEVEVSGSDVSSDEEEEERDVYYDLKGAGGQVTKEWAHAILRLTRAFPDLQKVLHVVMKGATPDGALQYAAVTSIMKSCNKGKKWSRLGKGWLVLVNREAVIATSLTWGVNLSCLIHDALATACGETLHPGLSTGDTIVSAVNLISDESEDVGAPDNVEAEGGTFEEQQLPPVEYFNSSRKLATLIFSARGGVGMSQNDIDALLSLLTHPRFNTRDIAYRNSRECLTWAGSLAEAAGWQELDLRCDD</sequence>
<dbReference type="Gramene" id="GBG77389">
    <property type="protein sequence ID" value="GBG77389"/>
    <property type="gene ID" value="CBR_g23720"/>
</dbReference>
<feature type="region of interest" description="Disordered" evidence="1">
    <location>
        <begin position="300"/>
        <end position="333"/>
    </location>
</feature>
<dbReference type="AlphaFoldDB" id="A0A388L4Y8"/>
<protein>
    <submittedName>
        <fullName evidence="2">Uncharacterized protein</fullName>
    </submittedName>
</protein>
<evidence type="ECO:0000256" key="1">
    <source>
        <dbReference type="SAM" id="MobiDB-lite"/>
    </source>
</evidence>
<evidence type="ECO:0000313" key="2">
    <source>
        <dbReference type="EMBL" id="GBG77389.1"/>
    </source>
</evidence>